<organism evidence="1 2">
    <name type="scientific">Galleria mellonella</name>
    <name type="common">Greater wax moth</name>
    <dbReference type="NCBI Taxonomy" id="7137"/>
    <lineage>
        <taxon>Eukaryota</taxon>
        <taxon>Metazoa</taxon>
        <taxon>Ecdysozoa</taxon>
        <taxon>Arthropoda</taxon>
        <taxon>Hexapoda</taxon>
        <taxon>Insecta</taxon>
        <taxon>Pterygota</taxon>
        <taxon>Neoptera</taxon>
        <taxon>Endopterygota</taxon>
        <taxon>Lepidoptera</taxon>
        <taxon>Glossata</taxon>
        <taxon>Ditrysia</taxon>
        <taxon>Pyraloidea</taxon>
        <taxon>Pyralidae</taxon>
        <taxon>Galleriinae</taxon>
        <taxon>Galleria</taxon>
    </lineage>
</organism>
<accession>A0ABM3N753</accession>
<gene>
    <name evidence="2" type="primary">LOC128202594</name>
</gene>
<reference evidence="2" key="1">
    <citation type="submission" date="2025-08" db="UniProtKB">
        <authorList>
            <consortium name="RefSeq"/>
        </authorList>
    </citation>
    <scope>IDENTIFICATION</scope>
    <source>
        <tissue evidence="2">Whole larvae</tissue>
    </source>
</reference>
<dbReference type="RefSeq" id="XP_052759402.1">
    <property type="nucleotide sequence ID" value="XM_052903442.1"/>
</dbReference>
<dbReference type="PANTHER" id="PTHR47331:SF1">
    <property type="entry name" value="GAG-LIKE PROTEIN"/>
    <property type="match status" value="1"/>
</dbReference>
<protein>
    <submittedName>
        <fullName evidence="2">Uncharacterized protein LOC128202594 isoform X1</fullName>
    </submittedName>
</protein>
<dbReference type="GeneID" id="128202594"/>
<sequence length="266" mass="30206">MLSFSSSFNRALIKWNPYIRTLILFRVRSKKLLTILTRGIRKGTLSRTSIMRLSRRLGVCVYRHLHRQITRADLLETLEEAKNNKGNSESTHVQKSNSFIVSSSKNKTLSCPLCQHDHHLFNCDTFRKLSVDARIEKAKSFKICLNCLRPGHHETRCKLSHCKYCKSKHNTLLHLDIHHEPVTHDSVVLSAEPSQSSTNTGYILLSTALVKVLDVHGKPHAARVLLDNGSTGNFVTKDFCGKLNLRTHATNSRVTENQMASVLWRA</sequence>
<dbReference type="Proteomes" id="UP001652740">
    <property type="component" value="Unplaced"/>
</dbReference>
<evidence type="ECO:0000313" key="1">
    <source>
        <dbReference type="Proteomes" id="UP001652740"/>
    </source>
</evidence>
<dbReference type="PANTHER" id="PTHR47331">
    <property type="entry name" value="PHD-TYPE DOMAIN-CONTAINING PROTEIN"/>
    <property type="match status" value="1"/>
</dbReference>
<evidence type="ECO:0000313" key="2">
    <source>
        <dbReference type="RefSeq" id="XP_052759402.1"/>
    </source>
</evidence>
<proteinExistence type="predicted"/>
<name>A0ABM3N753_GALME</name>
<keyword evidence="1" id="KW-1185">Reference proteome</keyword>